<organism evidence="1 2">
    <name type="scientific">Amycolatopsis acididurans</name>
    <dbReference type="NCBI Taxonomy" id="2724524"/>
    <lineage>
        <taxon>Bacteria</taxon>
        <taxon>Bacillati</taxon>
        <taxon>Actinomycetota</taxon>
        <taxon>Actinomycetes</taxon>
        <taxon>Pseudonocardiales</taxon>
        <taxon>Pseudonocardiaceae</taxon>
        <taxon>Amycolatopsis</taxon>
    </lineage>
</organism>
<accession>A0ABX1IVH0</accession>
<proteinExistence type="predicted"/>
<reference evidence="1 2" key="1">
    <citation type="submission" date="2020-04" db="EMBL/GenBank/DDBJ databases">
        <title>Novel species.</title>
        <authorList>
            <person name="Teo W.F.A."/>
            <person name="Lipun K."/>
            <person name="Srisuk N."/>
            <person name="Duangmal K."/>
        </authorList>
    </citation>
    <scope>NUCLEOTIDE SEQUENCE [LARGE SCALE GENOMIC DNA]</scope>
    <source>
        <strain evidence="1 2">K13G38</strain>
    </source>
</reference>
<comment type="caution">
    <text evidence="1">The sequence shown here is derived from an EMBL/GenBank/DDBJ whole genome shotgun (WGS) entry which is preliminary data.</text>
</comment>
<name>A0ABX1IVH0_9PSEU</name>
<protein>
    <submittedName>
        <fullName evidence="1">Uncharacterized protein</fullName>
    </submittedName>
</protein>
<evidence type="ECO:0000313" key="2">
    <source>
        <dbReference type="Proteomes" id="UP000715441"/>
    </source>
</evidence>
<sequence length="102" mass="11652">MITPYTRWYGDDKHGRLRVITPVWVRLDAIYLRIPGAPSHVVVTGLDMSGEVPGRLHGWFPTLKGDWLGVVDFEIPYGDEHKRPLCLVDQLVAAYALRPREK</sequence>
<evidence type="ECO:0000313" key="1">
    <source>
        <dbReference type="EMBL" id="NKQ51456.1"/>
    </source>
</evidence>
<dbReference type="EMBL" id="JAAXLS010000001">
    <property type="protein sequence ID" value="NKQ51456.1"/>
    <property type="molecule type" value="Genomic_DNA"/>
</dbReference>
<dbReference type="Proteomes" id="UP000715441">
    <property type="component" value="Unassembled WGS sequence"/>
</dbReference>
<dbReference type="RefSeq" id="WP_168510374.1">
    <property type="nucleotide sequence ID" value="NZ_JAAXLS010000001.1"/>
</dbReference>
<keyword evidence="2" id="KW-1185">Reference proteome</keyword>
<gene>
    <name evidence="1" type="ORF">HFP15_01010</name>
</gene>